<accession>A0AAV3RGE3</accession>
<gene>
    <name evidence="2" type="ORF">LIER_27657</name>
</gene>
<feature type="region of interest" description="Disordered" evidence="1">
    <location>
        <begin position="33"/>
        <end position="67"/>
    </location>
</feature>
<dbReference type="AlphaFoldDB" id="A0AAV3RGE3"/>
<evidence type="ECO:0000313" key="3">
    <source>
        <dbReference type="Proteomes" id="UP001454036"/>
    </source>
</evidence>
<reference evidence="2 3" key="1">
    <citation type="submission" date="2024-01" db="EMBL/GenBank/DDBJ databases">
        <title>The complete chloroplast genome sequence of Lithospermum erythrorhizon: insights into the phylogenetic relationship among Boraginaceae species and the maternal lineages of purple gromwells.</title>
        <authorList>
            <person name="Okada T."/>
            <person name="Watanabe K."/>
        </authorList>
    </citation>
    <scope>NUCLEOTIDE SEQUENCE [LARGE SCALE GENOMIC DNA]</scope>
</reference>
<organism evidence="2 3">
    <name type="scientific">Lithospermum erythrorhizon</name>
    <name type="common">Purple gromwell</name>
    <name type="synonym">Lithospermum officinale var. erythrorhizon</name>
    <dbReference type="NCBI Taxonomy" id="34254"/>
    <lineage>
        <taxon>Eukaryota</taxon>
        <taxon>Viridiplantae</taxon>
        <taxon>Streptophyta</taxon>
        <taxon>Embryophyta</taxon>
        <taxon>Tracheophyta</taxon>
        <taxon>Spermatophyta</taxon>
        <taxon>Magnoliopsida</taxon>
        <taxon>eudicotyledons</taxon>
        <taxon>Gunneridae</taxon>
        <taxon>Pentapetalae</taxon>
        <taxon>asterids</taxon>
        <taxon>lamiids</taxon>
        <taxon>Boraginales</taxon>
        <taxon>Boraginaceae</taxon>
        <taxon>Boraginoideae</taxon>
        <taxon>Lithospermeae</taxon>
        <taxon>Lithospermum</taxon>
    </lineage>
</organism>
<keyword evidence="3" id="KW-1185">Reference proteome</keyword>
<dbReference type="Proteomes" id="UP001454036">
    <property type="component" value="Unassembled WGS sequence"/>
</dbReference>
<feature type="compositionally biased region" description="Pro residues" evidence="1">
    <location>
        <begin position="50"/>
        <end position="60"/>
    </location>
</feature>
<proteinExistence type="predicted"/>
<comment type="caution">
    <text evidence="2">The sequence shown here is derived from an EMBL/GenBank/DDBJ whole genome shotgun (WGS) entry which is preliminary data.</text>
</comment>
<sequence length="253" mass="27951">MAIAQEVAENIARNLNEALGEGSTRPAEVFFLQPSEANNPEVAQSNPSSAPYPTPAPSPAPGVDASQTGVSATEIGDLPHAIPTVIRDSLPVPFTSDDLEKFRQYFSIPPSVEIRLLVDGDMIFFSCHNVSHSGWLTSLPAKRSWNNFADPKIDKVVEDRWHSKWFFVKGSIDEAVPRVWVPLGDAARPVKPKKMSATIRAQLETLRRVFDIPLHYKVFCEEGVLIQEGLIQSKEFDPTSGPPFCWGILFPLS</sequence>
<name>A0AAV3RGE3_LITER</name>
<protein>
    <submittedName>
        <fullName evidence="2">Uncharacterized protein</fullName>
    </submittedName>
</protein>
<evidence type="ECO:0000256" key="1">
    <source>
        <dbReference type="SAM" id="MobiDB-lite"/>
    </source>
</evidence>
<feature type="compositionally biased region" description="Polar residues" evidence="1">
    <location>
        <begin position="35"/>
        <end position="46"/>
    </location>
</feature>
<evidence type="ECO:0000313" key="2">
    <source>
        <dbReference type="EMBL" id="GAA0174216.1"/>
    </source>
</evidence>
<dbReference type="EMBL" id="BAABME010008967">
    <property type="protein sequence ID" value="GAA0174216.1"/>
    <property type="molecule type" value="Genomic_DNA"/>
</dbReference>